<sequence>MNCFVRSALCSQSRSGSFCSVQVLNLPHCLGPNQVQIQHRRSLVVEQLRRGTPTTLPVMEKILALMCRCDDNGGRRGA</sequence>
<protein>
    <submittedName>
        <fullName evidence="1">Uncharacterized protein</fullName>
    </submittedName>
</protein>
<proteinExistence type="predicted"/>
<gene>
    <name evidence="2" type="ORF">D0Y65_044005</name>
    <name evidence="1" type="ORF">glysoja_045167</name>
</gene>
<dbReference type="EMBL" id="KN658574">
    <property type="protein sequence ID" value="KHN19946.1"/>
    <property type="molecule type" value="Genomic_DNA"/>
</dbReference>
<keyword evidence="3" id="KW-1185">Reference proteome</keyword>
<evidence type="ECO:0000313" key="1">
    <source>
        <dbReference type="EMBL" id="KHN19946.1"/>
    </source>
</evidence>
<accession>A0A0B2QEE7</accession>
<reference evidence="1" key="1">
    <citation type="submission" date="2014-07" db="EMBL/GenBank/DDBJ databases">
        <title>Identification of a novel salt tolerance gene in wild soybean by whole-genome sequencing.</title>
        <authorList>
            <person name="Lam H.-M."/>
            <person name="Qi X."/>
            <person name="Li M.-W."/>
            <person name="Liu X."/>
            <person name="Xie M."/>
            <person name="Ni M."/>
            <person name="Xu X."/>
        </authorList>
    </citation>
    <scope>NUCLEOTIDE SEQUENCE [LARGE SCALE GENOMIC DNA]</scope>
    <source>
        <tissue evidence="1">Root</tissue>
    </source>
</reference>
<dbReference type="Proteomes" id="UP000053555">
    <property type="component" value="Unassembled WGS sequence"/>
</dbReference>
<dbReference type="Proteomes" id="UP000289340">
    <property type="component" value="Chromosome 16"/>
</dbReference>
<evidence type="ECO:0000313" key="3">
    <source>
        <dbReference type="Proteomes" id="UP000289340"/>
    </source>
</evidence>
<dbReference type="EMBL" id="QZWG01000016">
    <property type="protein sequence ID" value="RZB61506.1"/>
    <property type="molecule type" value="Genomic_DNA"/>
</dbReference>
<reference evidence="2 3" key="2">
    <citation type="submission" date="2018-09" db="EMBL/GenBank/DDBJ databases">
        <title>A high-quality reference genome of wild soybean provides a powerful tool to mine soybean genomes.</title>
        <authorList>
            <person name="Xie M."/>
            <person name="Chung C.Y.L."/>
            <person name="Li M.-W."/>
            <person name="Wong F.-L."/>
            <person name="Chan T.-F."/>
            <person name="Lam H.-M."/>
        </authorList>
    </citation>
    <scope>NUCLEOTIDE SEQUENCE [LARGE SCALE GENOMIC DNA]</scope>
    <source>
        <strain evidence="3">cv. W05</strain>
        <tissue evidence="2">Hypocotyl of etiolated seedlings</tissue>
    </source>
</reference>
<evidence type="ECO:0000313" key="2">
    <source>
        <dbReference type="EMBL" id="RZB61506.1"/>
    </source>
</evidence>
<dbReference type="AlphaFoldDB" id="A0A0B2QEE7"/>
<name>A0A0B2QEE7_GLYSO</name>
<organism evidence="1">
    <name type="scientific">Glycine soja</name>
    <name type="common">Wild soybean</name>
    <dbReference type="NCBI Taxonomy" id="3848"/>
    <lineage>
        <taxon>Eukaryota</taxon>
        <taxon>Viridiplantae</taxon>
        <taxon>Streptophyta</taxon>
        <taxon>Embryophyta</taxon>
        <taxon>Tracheophyta</taxon>
        <taxon>Spermatophyta</taxon>
        <taxon>Magnoliopsida</taxon>
        <taxon>eudicotyledons</taxon>
        <taxon>Gunneridae</taxon>
        <taxon>Pentapetalae</taxon>
        <taxon>rosids</taxon>
        <taxon>fabids</taxon>
        <taxon>Fabales</taxon>
        <taxon>Fabaceae</taxon>
        <taxon>Papilionoideae</taxon>
        <taxon>50 kb inversion clade</taxon>
        <taxon>NPAAA clade</taxon>
        <taxon>indigoferoid/millettioid clade</taxon>
        <taxon>Phaseoleae</taxon>
        <taxon>Glycine</taxon>
        <taxon>Glycine subgen. Soja</taxon>
    </lineage>
</organism>